<comment type="caution">
    <text evidence="2">The sequence shown here is derived from an EMBL/GenBank/DDBJ whole genome shotgun (WGS) entry which is preliminary data.</text>
</comment>
<reference evidence="2 3" key="1">
    <citation type="submission" date="2020-10" db="EMBL/GenBank/DDBJ databases">
        <title>Identification of Nocardia species via Next-generation sequencing and recognition of intraspecies genetic diversity.</title>
        <authorList>
            <person name="Li P."/>
            <person name="Li P."/>
            <person name="Lu B."/>
        </authorList>
    </citation>
    <scope>NUCLEOTIDE SEQUENCE [LARGE SCALE GENOMIC DNA]</scope>
    <source>
        <strain evidence="2 3">BJ06-0143</strain>
    </source>
</reference>
<name>A0ABS0DA73_9NOCA</name>
<dbReference type="Proteomes" id="UP000707731">
    <property type="component" value="Unassembled WGS sequence"/>
</dbReference>
<feature type="region of interest" description="Disordered" evidence="1">
    <location>
        <begin position="93"/>
        <end position="115"/>
    </location>
</feature>
<evidence type="ECO:0000313" key="2">
    <source>
        <dbReference type="EMBL" id="MBF6355351.1"/>
    </source>
</evidence>
<protein>
    <submittedName>
        <fullName evidence="2">Uncharacterized protein</fullName>
    </submittedName>
</protein>
<proteinExistence type="predicted"/>
<accession>A0ABS0DA73</accession>
<sequence length="115" mass="13190">MKPLSESLMELAARVKQYEESSAEAREKSRAALQARREELSATLEREGNEFEKTTADLREAAQNWWSDTREAVERQIEVMRADFEKWQADVKAQRAERTAEDGKTAETASKPDQV</sequence>
<dbReference type="RefSeq" id="WP_195001948.1">
    <property type="nucleotide sequence ID" value="NZ_JADLQN010000001.1"/>
</dbReference>
<dbReference type="EMBL" id="JADLQN010000001">
    <property type="protein sequence ID" value="MBF6355351.1"/>
    <property type="molecule type" value="Genomic_DNA"/>
</dbReference>
<organism evidence="2 3">
    <name type="scientific">Nocardia higoensis</name>
    <dbReference type="NCBI Taxonomy" id="228599"/>
    <lineage>
        <taxon>Bacteria</taxon>
        <taxon>Bacillati</taxon>
        <taxon>Actinomycetota</taxon>
        <taxon>Actinomycetes</taxon>
        <taxon>Mycobacteriales</taxon>
        <taxon>Nocardiaceae</taxon>
        <taxon>Nocardia</taxon>
    </lineage>
</organism>
<evidence type="ECO:0000313" key="3">
    <source>
        <dbReference type="Proteomes" id="UP000707731"/>
    </source>
</evidence>
<evidence type="ECO:0000256" key="1">
    <source>
        <dbReference type="SAM" id="MobiDB-lite"/>
    </source>
</evidence>
<gene>
    <name evidence="2" type="ORF">IU449_12480</name>
</gene>
<keyword evidence="3" id="KW-1185">Reference proteome</keyword>
<feature type="compositionally biased region" description="Basic and acidic residues" evidence="1">
    <location>
        <begin position="93"/>
        <end position="105"/>
    </location>
</feature>